<feature type="region of interest" description="Disordered" evidence="3">
    <location>
        <begin position="109"/>
        <end position="286"/>
    </location>
</feature>
<dbReference type="SMART" id="SM00360">
    <property type="entry name" value="RRM"/>
    <property type="match status" value="1"/>
</dbReference>
<organism evidence="5 6">
    <name type="scientific">Larinioides sclopetarius</name>
    <dbReference type="NCBI Taxonomy" id="280406"/>
    <lineage>
        <taxon>Eukaryota</taxon>
        <taxon>Metazoa</taxon>
        <taxon>Ecdysozoa</taxon>
        <taxon>Arthropoda</taxon>
        <taxon>Chelicerata</taxon>
        <taxon>Arachnida</taxon>
        <taxon>Araneae</taxon>
        <taxon>Araneomorphae</taxon>
        <taxon>Entelegynae</taxon>
        <taxon>Araneoidea</taxon>
        <taxon>Araneidae</taxon>
        <taxon>Larinioides</taxon>
    </lineage>
</organism>
<dbReference type="PROSITE" id="PS50102">
    <property type="entry name" value="RRM"/>
    <property type="match status" value="1"/>
</dbReference>
<dbReference type="InterPro" id="IPR000504">
    <property type="entry name" value="RRM_dom"/>
</dbReference>
<dbReference type="Proteomes" id="UP001497382">
    <property type="component" value="Unassembled WGS sequence"/>
</dbReference>
<feature type="domain" description="RRM" evidence="4">
    <location>
        <begin position="42"/>
        <end position="112"/>
    </location>
</feature>
<dbReference type="InterPro" id="IPR050502">
    <property type="entry name" value="Euk_RNA-bind_prot"/>
</dbReference>
<dbReference type="PANTHER" id="PTHR48025:SF1">
    <property type="entry name" value="RRM DOMAIN-CONTAINING PROTEIN"/>
    <property type="match status" value="1"/>
</dbReference>
<feature type="compositionally biased region" description="Basic and acidic residues" evidence="3">
    <location>
        <begin position="164"/>
        <end position="173"/>
    </location>
</feature>
<keyword evidence="6" id="KW-1185">Reference proteome</keyword>
<dbReference type="GO" id="GO:0003729">
    <property type="term" value="F:mRNA binding"/>
    <property type="evidence" value="ECO:0007669"/>
    <property type="project" value="TreeGrafter"/>
</dbReference>
<feature type="compositionally biased region" description="Gly residues" evidence="3">
    <location>
        <begin position="123"/>
        <end position="151"/>
    </location>
</feature>
<dbReference type="SUPFAM" id="SSF54928">
    <property type="entry name" value="RNA-binding domain, RBD"/>
    <property type="match status" value="1"/>
</dbReference>
<dbReference type="Pfam" id="PF00076">
    <property type="entry name" value="RRM_1"/>
    <property type="match status" value="1"/>
</dbReference>
<gene>
    <name evidence="5" type="ORF">LARSCL_LOCUS4328</name>
</gene>
<evidence type="ECO:0000259" key="4">
    <source>
        <dbReference type="PROSITE" id="PS50102"/>
    </source>
</evidence>
<proteinExistence type="predicted"/>
<dbReference type="GO" id="GO:0005634">
    <property type="term" value="C:nucleus"/>
    <property type="evidence" value="ECO:0007669"/>
    <property type="project" value="TreeGrafter"/>
</dbReference>
<evidence type="ECO:0000256" key="2">
    <source>
        <dbReference type="PROSITE-ProRule" id="PRU00176"/>
    </source>
</evidence>
<sequence>PNSCFYASLSLRLTLNASRSFGRHFRSYLDTALLLNMAAPRTKLFVGHLPDGCTNEDLLSLFEKYGTVKECDVINKYGFVHMSTPEEAEDAIKALNNYNFRGSSLSVESKSKLHPEPGAPGRAKGGLSRGVRGGGYGGRGGYPRGGGGGYSNGYNRYDGPPFGGRDRVDDFYPDRYGGSSMSSRMRPYSMPYERPSMAMPRDDYGYRSSPYSMPTRDPYARPSALPPRDLYERRATAYPSTSDYLYSRRSPPPPQMPSSGRSYWYGDSFDDPSRGAPPTATRRPYF</sequence>
<dbReference type="PANTHER" id="PTHR48025">
    <property type="entry name" value="OS02G0815200 PROTEIN"/>
    <property type="match status" value="1"/>
</dbReference>
<evidence type="ECO:0000313" key="5">
    <source>
        <dbReference type="EMBL" id="CAL1268715.1"/>
    </source>
</evidence>
<dbReference type="InterPro" id="IPR012677">
    <property type="entry name" value="Nucleotide-bd_a/b_plait_sf"/>
</dbReference>
<dbReference type="EMBL" id="CAXIEN010000035">
    <property type="protein sequence ID" value="CAL1268715.1"/>
    <property type="molecule type" value="Genomic_DNA"/>
</dbReference>
<feature type="non-terminal residue" evidence="5">
    <location>
        <position position="1"/>
    </location>
</feature>
<dbReference type="InterPro" id="IPR035979">
    <property type="entry name" value="RBD_domain_sf"/>
</dbReference>
<dbReference type="Gene3D" id="3.30.70.330">
    <property type="match status" value="1"/>
</dbReference>
<feature type="compositionally biased region" description="Low complexity" evidence="3">
    <location>
        <begin position="175"/>
        <end position="192"/>
    </location>
</feature>
<protein>
    <recommendedName>
        <fullName evidence="4">RRM domain-containing protein</fullName>
    </recommendedName>
</protein>
<evidence type="ECO:0000256" key="1">
    <source>
        <dbReference type="ARBA" id="ARBA00022884"/>
    </source>
</evidence>
<reference evidence="5 6" key="1">
    <citation type="submission" date="2024-04" db="EMBL/GenBank/DDBJ databases">
        <authorList>
            <person name="Rising A."/>
            <person name="Reimegard J."/>
            <person name="Sonavane S."/>
            <person name="Akerstrom W."/>
            <person name="Nylinder S."/>
            <person name="Hedman E."/>
            <person name="Kallberg Y."/>
        </authorList>
    </citation>
    <scope>NUCLEOTIDE SEQUENCE [LARGE SCALE GENOMIC DNA]</scope>
</reference>
<keyword evidence="1 2" id="KW-0694">RNA-binding</keyword>
<accession>A0AAV1ZAK7</accession>
<comment type="caution">
    <text evidence="5">The sequence shown here is derived from an EMBL/GenBank/DDBJ whole genome shotgun (WGS) entry which is preliminary data.</text>
</comment>
<name>A0AAV1ZAK7_9ARAC</name>
<evidence type="ECO:0000256" key="3">
    <source>
        <dbReference type="SAM" id="MobiDB-lite"/>
    </source>
</evidence>
<dbReference type="CDD" id="cd12343">
    <property type="entry name" value="RRM1_2_CoAA_like"/>
    <property type="match status" value="1"/>
</dbReference>
<dbReference type="AlphaFoldDB" id="A0AAV1ZAK7"/>
<evidence type="ECO:0000313" key="6">
    <source>
        <dbReference type="Proteomes" id="UP001497382"/>
    </source>
</evidence>